<name>A0ABW6BFJ2_9SPHI</name>
<keyword evidence="1" id="KW-0472">Membrane</keyword>
<feature type="transmembrane region" description="Helical" evidence="1">
    <location>
        <begin position="195"/>
        <end position="215"/>
    </location>
</feature>
<accession>A0ABW6BFJ2</accession>
<feature type="transmembrane region" description="Helical" evidence="1">
    <location>
        <begin position="167"/>
        <end position="189"/>
    </location>
</feature>
<comment type="caution">
    <text evidence="4">The sequence shown here is derived from an EMBL/GenBank/DDBJ whole genome shotgun (WGS) entry which is preliminary data.</text>
</comment>
<sequence length="622" mass="72213">MLTIENNIRYDIVFLRCLAIVAVVCYHFKLMLFSDGYAGVDIFFVLSGFLMTQIISQQLNSNTFNLKDFYFRRLARVLPALLFVILVFLLLIYAVLGIKLYDFSRFALSSTLFVSNIHYYHSSGYFAPSSQLNFLLHTWSLSVEWQFYLIYPLVWLGFGKWLKRKSYFVPILLLSLLWLLSLLCMFYYVQVKESFAFYMFPARAWELLTGAFAFFLGPILTKRWSLLLKNLLSIVLLVSLLLALSGYLQIGRWGWPSTATLLPVGLTLFVLLIGPDYRLFRSAPVVYAARISYSWYLWHWPIVVLSTYFAWDQVFEARVFFFFMSIAVSTLAYHLVEKRHRFRAPNVLVGGILLTVLITFSLTQIPLKRLLFFGSQSSLAQFQRVYPVQYAPAQYDFGRGHLLANSSFDSYDRQHLFRISDSTYNYLLLGDCHAGMFSATLRDLANNNKVNLIQATADEAFPVPGVASVFQGPSDLMDFMYENYLPTNMSKIDKVILAANYASYSKKQLIAYFNRIDTFFATYNVPVVFIGQTESYRVEYPVVETLHRRFGLDKSDYLVPARYYVNQFLKRSKIASRYIDVYDLPKIKHGDASQAYFYDGDHLSTFGTDQYKELLQQYIFER</sequence>
<dbReference type="GO" id="GO:0016746">
    <property type="term" value="F:acyltransferase activity"/>
    <property type="evidence" value="ECO:0007669"/>
    <property type="project" value="UniProtKB-KW"/>
</dbReference>
<dbReference type="EMBL" id="JBHUPB010000008">
    <property type="protein sequence ID" value="MFD2968288.1"/>
    <property type="molecule type" value="Genomic_DNA"/>
</dbReference>
<feature type="transmembrane region" description="Helical" evidence="1">
    <location>
        <begin position="348"/>
        <end position="367"/>
    </location>
</feature>
<dbReference type="InterPro" id="IPR002656">
    <property type="entry name" value="Acyl_transf_3_dom"/>
</dbReference>
<dbReference type="RefSeq" id="WP_320185725.1">
    <property type="nucleotide sequence ID" value="NZ_CP138332.1"/>
</dbReference>
<evidence type="ECO:0000313" key="5">
    <source>
        <dbReference type="Proteomes" id="UP001597525"/>
    </source>
</evidence>
<evidence type="ECO:0000256" key="1">
    <source>
        <dbReference type="SAM" id="Phobius"/>
    </source>
</evidence>
<dbReference type="InterPro" id="IPR043968">
    <property type="entry name" value="SGNH"/>
</dbReference>
<feature type="transmembrane region" description="Helical" evidence="1">
    <location>
        <begin position="134"/>
        <end position="155"/>
    </location>
</feature>
<reference evidence="5" key="1">
    <citation type="journal article" date="2019" name="Int. J. Syst. Evol. Microbiol.">
        <title>The Global Catalogue of Microorganisms (GCM) 10K type strain sequencing project: providing services to taxonomists for standard genome sequencing and annotation.</title>
        <authorList>
            <consortium name="The Broad Institute Genomics Platform"/>
            <consortium name="The Broad Institute Genome Sequencing Center for Infectious Disease"/>
            <person name="Wu L."/>
            <person name="Ma J."/>
        </authorList>
    </citation>
    <scope>NUCLEOTIDE SEQUENCE [LARGE SCALE GENOMIC DNA]</scope>
    <source>
        <strain evidence="5">KCTC 22814</strain>
    </source>
</reference>
<keyword evidence="4" id="KW-0012">Acyltransferase</keyword>
<dbReference type="EC" id="2.3.1.-" evidence="4"/>
<dbReference type="InterPro" id="IPR050879">
    <property type="entry name" value="Acyltransferase_3"/>
</dbReference>
<dbReference type="PANTHER" id="PTHR23028">
    <property type="entry name" value="ACETYLTRANSFERASE"/>
    <property type="match status" value="1"/>
</dbReference>
<keyword evidence="1" id="KW-0812">Transmembrane</keyword>
<feature type="domain" description="Acyltransferase 3" evidence="2">
    <location>
        <begin position="12"/>
        <end position="333"/>
    </location>
</feature>
<gene>
    <name evidence="4" type="ORF">ACFS7Y_12890</name>
</gene>
<keyword evidence="1" id="KW-1133">Transmembrane helix</keyword>
<evidence type="ECO:0000259" key="2">
    <source>
        <dbReference type="Pfam" id="PF01757"/>
    </source>
</evidence>
<dbReference type="Pfam" id="PF19040">
    <property type="entry name" value="SGNH"/>
    <property type="match status" value="1"/>
</dbReference>
<dbReference type="PANTHER" id="PTHR23028:SF53">
    <property type="entry name" value="ACYL_TRANSF_3 DOMAIN-CONTAINING PROTEIN"/>
    <property type="match status" value="1"/>
</dbReference>
<keyword evidence="5" id="KW-1185">Reference proteome</keyword>
<protein>
    <submittedName>
        <fullName evidence="4">Acyltransferase family protein</fullName>
        <ecNumber evidence="4">2.3.1.-</ecNumber>
    </submittedName>
</protein>
<feature type="transmembrane region" description="Helical" evidence="1">
    <location>
        <begin position="253"/>
        <end position="273"/>
    </location>
</feature>
<feature type="transmembrane region" description="Helical" evidence="1">
    <location>
        <begin position="317"/>
        <end position="336"/>
    </location>
</feature>
<organism evidence="4 5">
    <name type="scientific">Sphingobacterium bambusae</name>
    <dbReference type="NCBI Taxonomy" id="662858"/>
    <lineage>
        <taxon>Bacteria</taxon>
        <taxon>Pseudomonadati</taxon>
        <taxon>Bacteroidota</taxon>
        <taxon>Sphingobacteriia</taxon>
        <taxon>Sphingobacteriales</taxon>
        <taxon>Sphingobacteriaceae</taxon>
        <taxon>Sphingobacterium</taxon>
    </lineage>
</organism>
<feature type="transmembrane region" description="Helical" evidence="1">
    <location>
        <begin position="36"/>
        <end position="56"/>
    </location>
</feature>
<feature type="transmembrane region" description="Helical" evidence="1">
    <location>
        <begin position="77"/>
        <end position="96"/>
    </location>
</feature>
<feature type="transmembrane region" description="Helical" evidence="1">
    <location>
        <begin position="227"/>
        <end position="247"/>
    </location>
</feature>
<dbReference type="Pfam" id="PF01757">
    <property type="entry name" value="Acyl_transf_3"/>
    <property type="match status" value="1"/>
</dbReference>
<dbReference type="Proteomes" id="UP001597525">
    <property type="component" value="Unassembled WGS sequence"/>
</dbReference>
<feature type="transmembrane region" description="Helical" evidence="1">
    <location>
        <begin position="293"/>
        <end position="311"/>
    </location>
</feature>
<evidence type="ECO:0000313" key="4">
    <source>
        <dbReference type="EMBL" id="MFD2968288.1"/>
    </source>
</evidence>
<feature type="transmembrane region" description="Helical" evidence="1">
    <location>
        <begin position="12"/>
        <end position="30"/>
    </location>
</feature>
<feature type="domain" description="SGNH" evidence="3">
    <location>
        <begin position="418"/>
        <end position="615"/>
    </location>
</feature>
<proteinExistence type="predicted"/>
<keyword evidence="4" id="KW-0808">Transferase</keyword>
<evidence type="ECO:0000259" key="3">
    <source>
        <dbReference type="Pfam" id="PF19040"/>
    </source>
</evidence>